<evidence type="ECO:0000313" key="2">
    <source>
        <dbReference type="Proteomes" id="UP000176634"/>
    </source>
</evidence>
<dbReference type="Proteomes" id="UP000176634">
    <property type="component" value="Unassembled WGS sequence"/>
</dbReference>
<evidence type="ECO:0000313" key="1">
    <source>
        <dbReference type="EMBL" id="OGH92313.1"/>
    </source>
</evidence>
<dbReference type="STRING" id="1798705.A2563_05000"/>
<organism evidence="1 2">
    <name type="scientific">Candidatus Magasanikbacteria bacterium RIFOXYD1_FULL_40_23</name>
    <dbReference type="NCBI Taxonomy" id="1798705"/>
    <lineage>
        <taxon>Bacteria</taxon>
        <taxon>Candidatus Magasanikiibacteriota</taxon>
    </lineage>
</organism>
<dbReference type="EMBL" id="MFRA01000006">
    <property type="protein sequence ID" value="OGH92313.1"/>
    <property type="molecule type" value="Genomic_DNA"/>
</dbReference>
<sequence>MSHFFLPESLVDSYGARFPSASELDHMMAIRGVLVRWVKSPKISLHAREQLSRAGDWVKEQVETYTGKEFKDIPLAPESLVDHYRDFVSQSLDWLYVIWTLLPLDSGN</sequence>
<accession>A0A1F6P8L5</accession>
<proteinExistence type="predicted"/>
<gene>
    <name evidence="1" type="ORF">A2563_05000</name>
</gene>
<comment type="caution">
    <text evidence="1">The sequence shown here is derived from an EMBL/GenBank/DDBJ whole genome shotgun (WGS) entry which is preliminary data.</text>
</comment>
<dbReference type="AlphaFoldDB" id="A0A1F6P8L5"/>
<protein>
    <submittedName>
        <fullName evidence="1">Uncharacterized protein</fullName>
    </submittedName>
</protein>
<reference evidence="1 2" key="1">
    <citation type="journal article" date="2016" name="Nat. Commun.">
        <title>Thousands of microbial genomes shed light on interconnected biogeochemical processes in an aquifer system.</title>
        <authorList>
            <person name="Anantharaman K."/>
            <person name="Brown C.T."/>
            <person name="Hug L.A."/>
            <person name="Sharon I."/>
            <person name="Castelle C.J."/>
            <person name="Probst A.J."/>
            <person name="Thomas B.C."/>
            <person name="Singh A."/>
            <person name="Wilkins M.J."/>
            <person name="Karaoz U."/>
            <person name="Brodie E.L."/>
            <person name="Williams K.H."/>
            <person name="Hubbard S.S."/>
            <person name="Banfield J.F."/>
        </authorList>
    </citation>
    <scope>NUCLEOTIDE SEQUENCE [LARGE SCALE GENOMIC DNA]</scope>
</reference>
<name>A0A1F6P8L5_9BACT</name>